<dbReference type="Pfam" id="PF00535">
    <property type="entry name" value="Glycos_transf_2"/>
    <property type="match status" value="1"/>
</dbReference>
<sequence length="337" mass="36896">MSALVSVIMRTRNRPIFLSRALASVQAQQLGDYELIIVNDGGETQIVQAALDKTSPKLQARTQVVTNRVSNGREAALESGLACASAPFFAIHDDDDTWDPQFLSQTVAFLQAHPHLGAVAARTQLVSEKLESDGTITILERADLALERHSFNLIDMLVGNYIPPISQLIRRTSADLVGHWDGRLSTQADWDFNLRLLQAQPAGFLEGPALAFWHQRPGLAGESGNSVITAALEHQQDNLAIRESYLRTDSPNPLLGQALVSAEYYRRSQAQLEQVSQGVHEALNLVHADLNQQVAALTKQVQQLSEQVAQLQELTGQLQESTLTAQLGKLRGSVNTD</sequence>
<protein>
    <submittedName>
        <fullName evidence="3">Glycosyltransferase</fullName>
        <ecNumber evidence="3">2.4.-.-</ecNumber>
    </submittedName>
</protein>
<dbReference type="InterPro" id="IPR029044">
    <property type="entry name" value="Nucleotide-diphossugar_trans"/>
</dbReference>
<name>A0A9E7AGV6_9ACTO</name>
<dbReference type="Proteomes" id="UP000830236">
    <property type="component" value="Chromosome"/>
</dbReference>
<evidence type="ECO:0000313" key="4">
    <source>
        <dbReference type="Proteomes" id="UP000830236"/>
    </source>
</evidence>
<evidence type="ECO:0000256" key="1">
    <source>
        <dbReference type="SAM" id="Coils"/>
    </source>
</evidence>
<keyword evidence="3" id="KW-0808">Transferase</keyword>
<gene>
    <name evidence="3" type="ORF">M3I41_02590</name>
</gene>
<dbReference type="Gene3D" id="3.90.550.10">
    <property type="entry name" value="Spore Coat Polysaccharide Biosynthesis Protein SpsA, Chain A"/>
    <property type="match status" value="1"/>
</dbReference>
<keyword evidence="3" id="KW-0328">Glycosyltransferase</keyword>
<dbReference type="SUPFAM" id="SSF53448">
    <property type="entry name" value="Nucleotide-diphospho-sugar transferases"/>
    <property type="match status" value="1"/>
</dbReference>
<dbReference type="EMBL" id="CP097095">
    <property type="protein sequence ID" value="UQF80185.1"/>
    <property type="molecule type" value="Genomic_DNA"/>
</dbReference>
<dbReference type="InterPro" id="IPR001173">
    <property type="entry name" value="Glyco_trans_2-like"/>
</dbReference>
<evidence type="ECO:0000259" key="2">
    <source>
        <dbReference type="Pfam" id="PF00535"/>
    </source>
</evidence>
<accession>A0A9E7AGV6</accession>
<feature type="coiled-coil region" evidence="1">
    <location>
        <begin position="280"/>
        <end position="321"/>
    </location>
</feature>
<dbReference type="GO" id="GO:0016757">
    <property type="term" value="F:glycosyltransferase activity"/>
    <property type="evidence" value="ECO:0007669"/>
    <property type="project" value="UniProtKB-KW"/>
</dbReference>
<evidence type="ECO:0000313" key="3">
    <source>
        <dbReference type="EMBL" id="UQF80185.1"/>
    </source>
</evidence>
<feature type="domain" description="Glycosyltransferase 2-like" evidence="2">
    <location>
        <begin position="6"/>
        <end position="124"/>
    </location>
</feature>
<dbReference type="KEGG" id="agh:M3I41_02590"/>
<dbReference type="AlphaFoldDB" id="A0A9E7AGV6"/>
<reference evidence="3" key="1">
    <citation type="submission" date="2022-05" db="EMBL/GenBank/DDBJ databases">
        <title>Using nanopore sequencing to obtain complete genomes from saliva samples.</title>
        <authorList>
            <person name="Baker J.L."/>
        </authorList>
    </citation>
    <scope>NUCLEOTIDE SEQUENCE</scope>
    <source>
        <strain evidence="3">JCVI-JB-Ag32</strain>
    </source>
</reference>
<dbReference type="PANTHER" id="PTHR43685">
    <property type="entry name" value="GLYCOSYLTRANSFERASE"/>
    <property type="match status" value="1"/>
</dbReference>
<dbReference type="EC" id="2.4.-.-" evidence="3"/>
<proteinExistence type="predicted"/>
<keyword evidence="1" id="KW-0175">Coiled coil</keyword>
<dbReference type="InterPro" id="IPR050834">
    <property type="entry name" value="Glycosyltransf_2"/>
</dbReference>
<dbReference type="CDD" id="cd00761">
    <property type="entry name" value="Glyco_tranf_GTA_type"/>
    <property type="match status" value="1"/>
</dbReference>
<dbReference type="PANTHER" id="PTHR43685:SF2">
    <property type="entry name" value="GLYCOSYLTRANSFERASE 2-LIKE DOMAIN-CONTAINING PROTEIN"/>
    <property type="match status" value="1"/>
</dbReference>
<organism evidence="3 4">
    <name type="scientific">Actinomyces graevenitzii</name>
    <dbReference type="NCBI Taxonomy" id="55565"/>
    <lineage>
        <taxon>Bacteria</taxon>
        <taxon>Bacillati</taxon>
        <taxon>Actinomycetota</taxon>
        <taxon>Actinomycetes</taxon>
        <taxon>Actinomycetales</taxon>
        <taxon>Actinomycetaceae</taxon>
        <taxon>Actinomyces</taxon>
    </lineage>
</organism>